<keyword evidence="5" id="KW-0949">S-adenosyl-L-methionine</keyword>
<dbReference type="CDD" id="cd11646">
    <property type="entry name" value="Precorrin_3B_C17_MT"/>
    <property type="match status" value="1"/>
</dbReference>
<dbReference type="SUPFAM" id="SSF53790">
    <property type="entry name" value="Tetrapyrrole methylase"/>
    <property type="match status" value="1"/>
</dbReference>
<dbReference type="GO" id="GO:0030789">
    <property type="term" value="F:precorrin-3B C17-methyltransferase activity"/>
    <property type="evidence" value="ECO:0007669"/>
    <property type="project" value="UniProtKB-EC"/>
</dbReference>
<dbReference type="InterPro" id="IPR000878">
    <property type="entry name" value="4pyrrol_Mease"/>
</dbReference>
<proteinExistence type="predicted"/>
<dbReference type="Proteomes" id="UP000589521">
    <property type="component" value="Unassembled WGS sequence"/>
</dbReference>
<evidence type="ECO:0000256" key="4">
    <source>
        <dbReference type="ARBA" id="ARBA00022679"/>
    </source>
</evidence>
<evidence type="ECO:0000256" key="1">
    <source>
        <dbReference type="ARBA" id="ARBA00004953"/>
    </source>
</evidence>
<evidence type="ECO:0000313" key="10">
    <source>
        <dbReference type="Proteomes" id="UP000589521"/>
    </source>
</evidence>
<keyword evidence="4 8" id="KW-0808">Transferase</keyword>
<evidence type="ECO:0000259" key="6">
    <source>
        <dbReference type="Pfam" id="PF00590"/>
    </source>
</evidence>
<protein>
    <submittedName>
        <fullName evidence="8">Precorrin-3B C(17)-methyltransferase</fullName>
        <ecNumber evidence="8">2.1.1.131</ecNumber>
    </submittedName>
</protein>
<dbReference type="EMBL" id="JACBXX010000022">
    <property type="protein sequence ID" value="NYS95644.1"/>
    <property type="molecule type" value="Genomic_DNA"/>
</dbReference>
<dbReference type="EC" id="2.1.1.131" evidence="8"/>
<dbReference type="UniPathway" id="UPA00148"/>
<reference evidence="7 9" key="1">
    <citation type="submission" date="2019-12" db="EMBL/GenBank/DDBJ databases">
        <title>Microbes associate with the intestines of laboratory mice.</title>
        <authorList>
            <person name="Navarre W."/>
            <person name="Wong E."/>
        </authorList>
    </citation>
    <scope>NUCLEOTIDE SEQUENCE [LARGE SCALE GENOMIC DNA]</scope>
    <source>
        <strain evidence="7 9">NM51_B2-22</strain>
    </source>
</reference>
<comment type="caution">
    <text evidence="8">The sequence shown here is derived from an EMBL/GenBank/DDBJ whole genome shotgun (WGS) entry which is preliminary data.</text>
</comment>
<dbReference type="OrthoDB" id="9772960at2"/>
<dbReference type="Gene3D" id="3.40.1010.10">
    <property type="entry name" value="Cobalt-precorrin-4 Transmethylase, Domain 1"/>
    <property type="match status" value="1"/>
</dbReference>
<accession>A0A7Z0S3X8</accession>
<dbReference type="PANTHER" id="PTHR47036">
    <property type="entry name" value="COBALT-FACTOR III C(17)-METHYLTRANSFERASE-RELATED"/>
    <property type="match status" value="1"/>
</dbReference>
<dbReference type="PANTHER" id="PTHR47036:SF1">
    <property type="entry name" value="COBALT-FACTOR III C(17)-METHYLTRANSFERASE-RELATED"/>
    <property type="match status" value="1"/>
</dbReference>
<reference evidence="8 10" key="2">
    <citation type="submission" date="2020-07" db="EMBL/GenBank/DDBJ databases">
        <title>MOT database genomes.</title>
        <authorList>
            <person name="Joseph S."/>
            <person name="Aduse-Opoku J."/>
            <person name="Hashim A."/>
            <person name="Wade W."/>
            <person name="Curtis M."/>
        </authorList>
    </citation>
    <scope>NUCLEOTIDE SEQUENCE [LARGE SCALE GENOMIC DNA]</scope>
    <source>
        <strain evidence="8 10">STR</strain>
    </source>
</reference>
<sequence length="241" mass="26174">MLYVIGLGPGKKELMSQEALEALEKSEIIVGYATYMRLIQDLLEGKEKVSTGMRKEVDRCQKAIDLALETGKTVAVVSSGDAGVYGMAGLILELLDEDSDLEVRVIPGITASLGAAALLGAPLMNDFCHISLSDLMTPWEMIERRLKAAADGDFVVCLYNPRSKGRPDHLARALSILESGKAGATIVGIGKDVGRKEEEMIVTRLDEVDETLVDMTSIVIVGNKETYVKNGRMITPRGYRL</sequence>
<evidence type="ECO:0000256" key="3">
    <source>
        <dbReference type="ARBA" id="ARBA00022603"/>
    </source>
</evidence>
<dbReference type="InterPro" id="IPR051810">
    <property type="entry name" value="Precorrin_MeTrfase"/>
</dbReference>
<dbReference type="GO" id="GO:0009236">
    <property type="term" value="P:cobalamin biosynthetic process"/>
    <property type="evidence" value="ECO:0007669"/>
    <property type="project" value="UniProtKB-UniPathway"/>
</dbReference>
<dbReference type="Pfam" id="PF00590">
    <property type="entry name" value="TP_methylase"/>
    <property type="match status" value="1"/>
</dbReference>
<dbReference type="Proteomes" id="UP000461595">
    <property type="component" value="Unassembled WGS sequence"/>
</dbReference>
<dbReference type="InterPro" id="IPR014776">
    <property type="entry name" value="4pyrrole_Mease_sub2"/>
</dbReference>
<comment type="pathway">
    <text evidence="1">Cofactor biosynthesis; adenosylcobalamin biosynthesis.</text>
</comment>
<organism evidence="8 10">
    <name type="scientific">Streptococcus danieliae</name>
    <dbReference type="NCBI Taxonomy" id="747656"/>
    <lineage>
        <taxon>Bacteria</taxon>
        <taxon>Bacillati</taxon>
        <taxon>Bacillota</taxon>
        <taxon>Bacilli</taxon>
        <taxon>Lactobacillales</taxon>
        <taxon>Streptococcaceae</taxon>
        <taxon>Streptococcus</taxon>
    </lineage>
</organism>
<dbReference type="EMBL" id="WSRS01000001">
    <property type="protein sequence ID" value="MVX58098.1"/>
    <property type="molecule type" value="Genomic_DNA"/>
</dbReference>
<evidence type="ECO:0000313" key="7">
    <source>
        <dbReference type="EMBL" id="MVX58098.1"/>
    </source>
</evidence>
<feature type="domain" description="Tetrapyrrole methylase" evidence="6">
    <location>
        <begin position="1"/>
        <end position="208"/>
    </location>
</feature>
<dbReference type="InterPro" id="IPR006363">
    <property type="entry name" value="Cbl_synth_CobJ/CibH_dom"/>
</dbReference>
<keyword evidence="2" id="KW-0169">Cobalamin biosynthesis</keyword>
<dbReference type="GO" id="GO:0032259">
    <property type="term" value="P:methylation"/>
    <property type="evidence" value="ECO:0007669"/>
    <property type="project" value="UniProtKB-KW"/>
</dbReference>
<evidence type="ECO:0000256" key="5">
    <source>
        <dbReference type="ARBA" id="ARBA00022691"/>
    </source>
</evidence>
<dbReference type="InterPro" id="IPR014777">
    <property type="entry name" value="4pyrrole_Mease_sub1"/>
</dbReference>
<keyword evidence="3 8" id="KW-0489">Methyltransferase</keyword>
<dbReference type="AlphaFoldDB" id="A0A7Z0S3X8"/>
<dbReference type="InterPro" id="IPR035996">
    <property type="entry name" value="4pyrrol_Methylase_sf"/>
</dbReference>
<evidence type="ECO:0000313" key="9">
    <source>
        <dbReference type="Proteomes" id="UP000461595"/>
    </source>
</evidence>
<dbReference type="RefSeq" id="WP_160331931.1">
    <property type="nucleotide sequence ID" value="NZ_CATKDJ010000142.1"/>
</dbReference>
<name>A0A7Z0S3X8_9STRE</name>
<gene>
    <name evidence="8" type="primary">cobJ</name>
    <name evidence="7" type="ORF">E5983_00205</name>
    <name evidence="8" type="ORF">HZY94_00225</name>
</gene>
<evidence type="ECO:0000256" key="2">
    <source>
        <dbReference type="ARBA" id="ARBA00022573"/>
    </source>
</evidence>
<dbReference type="NCBIfam" id="TIGR01466">
    <property type="entry name" value="cobJ_cbiH"/>
    <property type="match status" value="1"/>
</dbReference>
<evidence type="ECO:0000313" key="8">
    <source>
        <dbReference type="EMBL" id="NYS95644.1"/>
    </source>
</evidence>
<dbReference type="Gene3D" id="3.30.950.10">
    <property type="entry name" value="Methyltransferase, Cobalt-precorrin-4 Transmethylase, Domain 2"/>
    <property type="match status" value="1"/>
</dbReference>